<comment type="function">
    <text evidence="2">Functions as a ribosomal silencing factor. Interacts with ribosomal protein uL14 (rplN), blocking formation of intersubunit bridge B8. Prevents association of the 30S and 50S ribosomal subunits and the formation of functional ribosomes, thus repressing translation.</text>
</comment>
<dbReference type="GO" id="GO:0043023">
    <property type="term" value="F:ribosomal large subunit binding"/>
    <property type="evidence" value="ECO:0007669"/>
    <property type="project" value="TreeGrafter"/>
</dbReference>
<dbReference type="Gene3D" id="3.30.460.10">
    <property type="entry name" value="Beta Polymerase, domain 2"/>
    <property type="match status" value="1"/>
</dbReference>
<evidence type="ECO:0000256" key="2">
    <source>
        <dbReference type="HAMAP-Rule" id="MF_01477"/>
    </source>
</evidence>
<dbReference type="PANTHER" id="PTHR21043">
    <property type="entry name" value="IOJAP SUPERFAMILY ORTHOLOG"/>
    <property type="match status" value="1"/>
</dbReference>
<dbReference type="SUPFAM" id="SSF81301">
    <property type="entry name" value="Nucleotidyltransferase"/>
    <property type="match status" value="1"/>
</dbReference>
<protein>
    <recommendedName>
        <fullName evidence="2">Ribosomal silencing factor RsfS</fullName>
    </recommendedName>
</protein>
<dbReference type="InterPro" id="IPR004394">
    <property type="entry name" value="Iojap/RsfS/C7orf30"/>
</dbReference>
<sequence length="135" mass="15091">MSATRGYASRTRPRTLTDLTPPDLARRIAALCEEKLAADVAVLDMRGVCDYTDFFVVVTGANPRQTKAIHDEVHLVLKRDHGLLPRSIDGAREATWIVADYNDVVLHVFTPETRAFYRLEDLWNDVPKLEVAAGA</sequence>
<comment type="caution">
    <text evidence="3">The sequence shown here is derived from an EMBL/GenBank/DDBJ whole genome shotgun (WGS) entry which is preliminary data.</text>
</comment>
<comment type="subcellular location">
    <subcellularLocation>
        <location evidence="2">Cytoplasm</location>
    </subcellularLocation>
</comment>
<dbReference type="EMBL" id="QQZY01000003">
    <property type="protein sequence ID" value="RDI74561.1"/>
    <property type="molecule type" value="Genomic_DNA"/>
</dbReference>
<reference evidence="4" key="2">
    <citation type="journal article" date="2019" name="MicrobiologyOpen">
        <title>High-quality draft genome sequence of Gaiella occulta isolated from a 150 meter deep mineral water borehole and comparison with the genome sequences of other deep-branching lineages of the phylum Actinobacteria.</title>
        <authorList>
            <person name="Severino R."/>
            <person name="Froufe H.J.C."/>
            <person name="Barroso C."/>
            <person name="Albuquerque L."/>
            <person name="Lobo-da-Cunha A."/>
            <person name="da Costa M.S."/>
            <person name="Egas C."/>
        </authorList>
    </citation>
    <scope>NUCLEOTIDE SEQUENCE [LARGE SCALE GENOMIC DNA]</scope>
    <source>
        <strain evidence="4">F2-233</strain>
    </source>
</reference>
<dbReference type="PANTHER" id="PTHR21043:SF0">
    <property type="entry name" value="MITOCHONDRIAL ASSEMBLY OF RIBOSOMAL LARGE SUBUNIT PROTEIN 1"/>
    <property type="match status" value="1"/>
</dbReference>
<name>A0A7M2YWQ5_9ACTN</name>
<dbReference type="AlphaFoldDB" id="A0A7M2YWQ5"/>
<gene>
    <name evidence="2" type="primary">rsfS</name>
    <name evidence="3" type="ORF">Gocc_1450</name>
</gene>
<dbReference type="RefSeq" id="WP_114795891.1">
    <property type="nucleotide sequence ID" value="NZ_QQZY01000003.1"/>
</dbReference>
<dbReference type="Proteomes" id="UP000254134">
    <property type="component" value="Unassembled WGS sequence"/>
</dbReference>
<dbReference type="Pfam" id="PF02410">
    <property type="entry name" value="RsfS"/>
    <property type="match status" value="1"/>
</dbReference>
<accession>A0A7M2YWQ5</accession>
<keyword evidence="2" id="KW-0678">Repressor</keyword>
<comment type="similarity">
    <text evidence="1 2">Belongs to the Iojap/RsfS family.</text>
</comment>
<comment type="subunit">
    <text evidence="2">Interacts with ribosomal protein uL14 (rplN).</text>
</comment>
<dbReference type="GO" id="GO:0042256">
    <property type="term" value="P:cytosolic ribosome assembly"/>
    <property type="evidence" value="ECO:0007669"/>
    <property type="project" value="UniProtKB-UniRule"/>
</dbReference>
<dbReference type="NCBIfam" id="TIGR00090">
    <property type="entry name" value="rsfS_iojap_ybeB"/>
    <property type="match status" value="1"/>
</dbReference>
<dbReference type="HAMAP" id="MF_01477">
    <property type="entry name" value="Iojap_RsfS"/>
    <property type="match status" value="1"/>
</dbReference>
<keyword evidence="2" id="KW-0963">Cytoplasm</keyword>
<dbReference type="GO" id="GO:0090071">
    <property type="term" value="P:negative regulation of ribosome biogenesis"/>
    <property type="evidence" value="ECO:0007669"/>
    <property type="project" value="UniProtKB-UniRule"/>
</dbReference>
<evidence type="ECO:0000313" key="4">
    <source>
        <dbReference type="Proteomes" id="UP000254134"/>
    </source>
</evidence>
<keyword evidence="2" id="KW-0810">Translation regulation</keyword>
<dbReference type="GO" id="GO:0005737">
    <property type="term" value="C:cytoplasm"/>
    <property type="evidence" value="ECO:0007669"/>
    <property type="project" value="UniProtKB-SubCell"/>
</dbReference>
<reference evidence="3 4" key="1">
    <citation type="submission" date="2018-07" db="EMBL/GenBank/DDBJ databases">
        <title>High-quality-draft genome sequence of Gaiella occulta.</title>
        <authorList>
            <person name="Severino R."/>
            <person name="Froufe H.J.C."/>
            <person name="Rainey F.A."/>
            <person name="Barroso C."/>
            <person name="Albuquerque L."/>
            <person name="Lobo-Da-Cunha A."/>
            <person name="Da Costa M.S."/>
            <person name="Egas C."/>
        </authorList>
    </citation>
    <scope>NUCLEOTIDE SEQUENCE [LARGE SCALE GENOMIC DNA]</scope>
    <source>
        <strain evidence="3 4">F2-233</strain>
    </source>
</reference>
<evidence type="ECO:0000313" key="3">
    <source>
        <dbReference type="EMBL" id="RDI74561.1"/>
    </source>
</evidence>
<dbReference type="OrthoDB" id="9793681at2"/>
<dbReference type="GO" id="GO:0017148">
    <property type="term" value="P:negative regulation of translation"/>
    <property type="evidence" value="ECO:0007669"/>
    <property type="project" value="UniProtKB-UniRule"/>
</dbReference>
<keyword evidence="4" id="KW-1185">Reference proteome</keyword>
<proteinExistence type="inferred from homology"/>
<dbReference type="InterPro" id="IPR043519">
    <property type="entry name" value="NT_sf"/>
</dbReference>
<organism evidence="3 4">
    <name type="scientific">Gaiella occulta</name>
    <dbReference type="NCBI Taxonomy" id="1002870"/>
    <lineage>
        <taxon>Bacteria</taxon>
        <taxon>Bacillati</taxon>
        <taxon>Actinomycetota</taxon>
        <taxon>Thermoleophilia</taxon>
        <taxon>Gaiellales</taxon>
        <taxon>Gaiellaceae</taxon>
        <taxon>Gaiella</taxon>
    </lineage>
</organism>
<evidence type="ECO:0000256" key="1">
    <source>
        <dbReference type="ARBA" id="ARBA00010574"/>
    </source>
</evidence>